<dbReference type="OMA" id="RCNFASY"/>
<feature type="chain" id="PRO_5031509254" description="Peptidase A1 domain-containing protein" evidence="4">
    <location>
        <begin position="18"/>
        <end position="518"/>
    </location>
</feature>
<dbReference type="SMR" id="A0A803L454"/>
<accession>A0A803L454</accession>
<evidence type="ECO:0000256" key="3">
    <source>
        <dbReference type="PIRSR" id="PIRSR601461-1"/>
    </source>
</evidence>
<dbReference type="PANTHER" id="PTHR13683">
    <property type="entry name" value="ASPARTYL PROTEASES"/>
    <property type="match status" value="1"/>
</dbReference>
<dbReference type="GO" id="GO:0006508">
    <property type="term" value="P:proteolysis"/>
    <property type="evidence" value="ECO:0007669"/>
    <property type="project" value="UniProtKB-KW"/>
</dbReference>
<organism evidence="6 7">
    <name type="scientific">Chenopodium quinoa</name>
    <name type="common">Quinoa</name>
    <dbReference type="NCBI Taxonomy" id="63459"/>
    <lineage>
        <taxon>Eukaryota</taxon>
        <taxon>Viridiplantae</taxon>
        <taxon>Streptophyta</taxon>
        <taxon>Embryophyta</taxon>
        <taxon>Tracheophyta</taxon>
        <taxon>Spermatophyta</taxon>
        <taxon>Magnoliopsida</taxon>
        <taxon>eudicotyledons</taxon>
        <taxon>Gunneridae</taxon>
        <taxon>Pentapetalae</taxon>
        <taxon>Caryophyllales</taxon>
        <taxon>Chenopodiaceae</taxon>
        <taxon>Chenopodioideae</taxon>
        <taxon>Atripliceae</taxon>
        <taxon>Chenopodium</taxon>
    </lineage>
</organism>
<dbReference type="Pfam" id="PF14543">
    <property type="entry name" value="TAXi_N"/>
    <property type="match status" value="1"/>
</dbReference>
<keyword evidence="2" id="KW-0378">Hydrolase</keyword>
<dbReference type="InterPro" id="IPR034161">
    <property type="entry name" value="Pepsin-like_plant"/>
</dbReference>
<feature type="active site" evidence="3">
    <location>
        <position position="308"/>
    </location>
</feature>
<dbReference type="GO" id="GO:0004190">
    <property type="term" value="F:aspartic-type endopeptidase activity"/>
    <property type="evidence" value="ECO:0007669"/>
    <property type="project" value="InterPro"/>
</dbReference>
<feature type="active site" evidence="3">
    <location>
        <position position="94"/>
    </location>
</feature>
<dbReference type="EnsemblPlants" id="AUR62006643-RA">
    <property type="protein sequence ID" value="AUR62006643-RA:cds"/>
    <property type="gene ID" value="AUR62006643"/>
</dbReference>
<sequence>MDLRVLMVLGVICIWQCNEILMVSGNAFFEVEHKFKGGNRTLKELRAHDVRRHGRMLDAVDLPLGGNGQPSDAGLYFTKIKIGKPPKEYHVQIDTGSDVLWINCEGCEKCPKKSGLGIKLNLYDPKTSSTANLVNCDDSQCTMIYQGTLSGCQPDMLCQYEVTYGDGSTTSGYFVEDDFHYDRVSGNMQTTSGNGSIVFGCGAKQSGQLITADEALDGIMGFGQANSSVLSQLAASGKVQKMFSHCLDNKKGGGIFSIGRVIEPKMNHTPLIPNQAHYNVVMKSIEVDGEVVKLDTDTSGSDRGAIIDSGTTLAYLPDDVYDKIVNTVGALSLCPFYRKVDFAIVEAEYVTLIFFGFYCFPKILAKQPQLQLHTVEDQFKCFQYSGKIDDGFPNVIFRFANSLTLTVHPHEYFFPLTEGENKWCVGWMNSGLQSRDGKDVTILGDIVLSGKVVFYDLVNQTIGWTEYNCSSSIKVKDSESGAVYTVGAHDLSSANSLISGRSLLFLFVLINLFFTIDH</sequence>
<feature type="signal peptide" evidence="4">
    <location>
        <begin position="1"/>
        <end position="17"/>
    </location>
</feature>
<evidence type="ECO:0000256" key="1">
    <source>
        <dbReference type="ARBA" id="ARBA00007447"/>
    </source>
</evidence>
<evidence type="ECO:0000313" key="7">
    <source>
        <dbReference type="Proteomes" id="UP000596660"/>
    </source>
</evidence>
<keyword evidence="7" id="KW-1185">Reference proteome</keyword>
<proteinExistence type="inferred from homology"/>
<dbReference type="InterPro" id="IPR032861">
    <property type="entry name" value="TAXi_N"/>
</dbReference>
<dbReference type="CDD" id="cd05476">
    <property type="entry name" value="pepsin_A_like_plant"/>
    <property type="match status" value="1"/>
</dbReference>
<evidence type="ECO:0000256" key="2">
    <source>
        <dbReference type="ARBA" id="ARBA00022670"/>
    </source>
</evidence>
<feature type="domain" description="Peptidase A1" evidence="5">
    <location>
        <begin position="76"/>
        <end position="465"/>
    </location>
</feature>
<dbReference type="FunFam" id="2.40.70.10:FF:000028">
    <property type="entry name" value="Eukaryotic aspartyl protease family protein"/>
    <property type="match status" value="1"/>
</dbReference>
<keyword evidence="2" id="KW-0645">Protease</keyword>
<dbReference type="InterPro" id="IPR021109">
    <property type="entry name" value="Peptidase_aspartic_dom_sf"/>
</dbReference>
<comment type="similarity">
    <text evidence="1">Belongs to the peptidase A1 family.</text>
</comment>
<protein>
    <recommendedName>
        <fullName evidence="5">Peptidase A1 domain-containing protein</fullName>
    </recommendedName>
</protein>
<reference evidence="6" key="1">
    <citation type="journal article" date="2017" name="Nature">
        <title>The genome of Chenopodium quinoa.</title>
        <authorList>
            <person name="Jarvis D.E."/>
            <person name="Ho Y.S."/>
            <person name="Lightfoot D.J."/>
            <person name="Schmoeckel S.M."/>
            <person name="Li B."/>
            <person name="Borm T.J.A."/>
            <person name="Ohyanagi H."/>
            <person name="Mineta K."/>
            <person name="Michell C.T."/>
            <person name="Saber N."/>
            <person name="Kharbatia N.M."/>
            <person name="Rupper R.R."/>
            <person name="Sharp A.R."/>
            <person name="Dally N."/>
            <person name="Boughton B.A."/>
            <person name="Woo Y.H."/>
            <person name="Gao G."/>
            <person name="Schijlen E.G.W.M."/>
            <person name="Guo X."/>
            <person name="Momin A.A."/>
            <person name="Negrao S."/>
            <person name="Al-Babili S."/>
            <person name="Gehring C."/>
            <person name="Roessner U."/>
            <person name="Jung C."/>
            <person name="Murphy K."/>
            <person name="Arold S.T."/>
            <person name="Gojobori T."/>
            <person name="van der Linden C.G."/>
            <person name="van Loo E.N."/>
            <person name="Jellen E.N."/>
            <person name="Maughan P.J."/>
            <person name="Tester M."/>
        </authorList>
    </citation>
    <scope>NUCLEOTIDE SEQUENCE [LARGE SCALE GENOMIC DNA]</scope>
    <source>
        <strain evidence="6">cv. PI 614886</strain>
    </source>
</reference>
<dbReference type="Gramene" id="AUR62006643-RA">
    <property type="protein sequence ID" value="AUR62006643-RA:cds"/>
    <property type="gene ID" value="AUR62006643"/>
</dbReference>
<dbReference type="Proteomes" id="UP000596660">
    <property type="component" value="Unplaced"/>
</dbReference>
<dbReference type="InterPro" id="IPR033121">
    <property type="entry name" value="PEPTIDASE_A1"/>
</dbReference>
<name>A0A803L454_CHEQI</name>
<dbReference type="PROSITE" id="PS51767">
    <property type="entry name" value="PEPTIDASE_A1"/>
    <property type="match status" value="1"/>
</dbReference>
<dbReference type="AlphaFoldDB" id="A0A803L454"/>
<evidence type="ECO:0000259" key="5">
    <source>
        <dbReference type="PROSITE" id="PS51767"/>
    </source>
</evidence>
<dbReference type="InterPro" id="IPR001461">
    <property type="entry name" value="Aspartic_peptidase_A1"/>
</dbReference>
<reference evidence="6" key="2">
    <citation type="submission" date="2021-03" db="UniProtKB">
        <authorList>
            <consortium name="EnsemblPlants"/>
        </authorList>
    </citation>
    <scope>IDENTIFICATION</scope>
</reference>
<keyword evidence="4" id="KW-0732">Signal</keyword>
<dbReference type="PRINTS" id="PR00792">
    <property type="entry name" value="PEPSIN"/>
</dbReference>
<evidence type="ECO:0000256" key="4">
    <source>
        <dbReference type="SAM" id="SignalP"/>
    </source>
</evidence>
<dbReference type="SUPFAM" id="SSF50630">
    <property type="entry name" value="Acid proteases"/>
    <property type="match status" value="1"/>
</dbReference>
<dbReference type="Gene3D" id="2.40.70.10">
    <property type="entry name" value="Acid Proteases"/>
    <property type="match status" value="3"/>
</dbReference>
<evidence type="ECO:0000313" key="6">
    <source>
        <dbReference type="EnsemblPlants" id="AUR62006643-RA:cds"/>
    </source>
</evidence>
<dbReference type="PANTHER" id="PTHR13683:SF768">
    <property type="entry name" value="EUKARYOTIC ASPARTYL PROTEASE FAMILY PROTEIN"/>
    <property type="match status" value="1"/>
</dbReference>